<evidence type="ECO:0000256" key="1">
    <source>
        <dbReference type="ARBA" id="ARBA00001933"/>
    </source>
</evidence>
<organism evidence="5 6">
    <name type="scientific">Caenorhabditis briggsae</name>
    <dbReference type="NCBI Taxonomy" id="6238"/>
    <lineage>
        <taxon>Eukaryota</taxon>
        <taxon>Metazoa</taxon>
        <taxon>Ecdysozoa</taxon>
        <taxon>Nematoda</taxon>
        <taxon>Chromadorea</taxon>
        <taxon>Rhabditida</taxon>
        <taxon>Rhabditina</taxon>
        <taxon>Rhabditomorpha</taxon>
        <taxon>Rhabditoidea</taxon>
        <taxon>Rhabditidae</taxon>
        <taxon>Peloderinae</taxon>
        <taxon>Caenorhabditis</taxon>
    </lineage>
</organism>
<feature type="domain" description="Tryptophan synthase beta chain-like PALP" evidence="4">
    <location>
        <begin position="8"/>
        <end position="242"/>
    </location>
</feature>
<gene>
    <name evidence="5" type="ORF">L3Y34_006684</name>
</gene>
<dbReference type="AlphaFoldDB" id="A0AAE8ZUX0"/>
<comment type="cofactor">
    <cofactor evidence="1">
        <name>pyridoxal 5'-phosphate</name>
        <dbReference type="ChEBI" id="CHEBI:597326"/>
    </cofactor>
</comment>
<dbReference type="InterPro" id="IPR001926">
    <property type="entry name" value="TrpB-like_PALP"/>
</dbReference>
<dbReference type="FunFam" id="3.40.50.1100:FF:000003">
    <property type="entry name" value="Cystathionine beta-synthase"/>
    <property type="match status" value="1"/>
</dbReference>
<evidence type="ECO:0000259" key="4">
    <source>
        <dbReference type="Pfam" id="PF00291"/>
    </source>
</evidence>
<dbReference type="Gene3D" id="3.40.50.1100">
    <property type="match status" value="2"/>
</dbReference>
<dbReference type="CDD" id="cd01561">
    <property type="entry name" value="CBS_like"/>
    <property type="match status" value="1"/>
</dbReference>
<accession>A0AAE8ZUX0</accession>
<evidence type="ECO:0000256" key="3">
    <source>
        <dbReference type="ARBA" id="ARBA00022898"/>
    </source>
</evidence>
<dbReference type="EMBL" id="CP090895">
    <property type="protein sequence ID" value="ULT87089.1"/>
    <property type="molecule type" value="Genomic_DNA"/>
</dbReference>
<keyword evidence="3" id="KW-0663">Pyridoxal phosphate</keyword>
<dbReference type="Proteomes" id="UP000827892">
    <property type="component" value="Chromosome V"/>
</dbReference>
<reference evidence="5 6" key="1">
    <citation type="submission" date="2022-02" db="EMBL/GenBank/DDBJ databases">
        <title>Chromosome-level reference genomes for two strains of Caenorhabditis briggsae: an improved platform for comparative genomics.</title>
        <authorList>
            <person name="Stevens L."/>
            <person name="Andersen E.C."/>
        </authorList>
    </citation>
    <scope>NUCLEOTIDE SEQUENCE [LARGE SCALE GENOMIC DNA]</scope>
    <source>
        <strain evidence="5">QX1410_ONT</strain>
        <tissue evidence="5">Whole-organism</tissue>
    </source>
</reference>
<dbReference type="PANTHER" id="PTHR10314">
    <property type="entry name" value="CYSTATHIONINE BETA-SYNTHASE"/>
    <property type="match status" value="1"/>
</dbReference>
<name>A0AAE8ZUX0_CAEBR</name>
<proteinExistence type="inferred from homology"/>
<comment type="similarity">
    <text evidence="2">Belongs to the cysteine synthase/cystathionine beta-synthase family.</text>
</comment>
<dbReference type="InterPro" id="IPR036052">
    <property type="entry name" value="TrpB-like_PALP_sf"/>
</dbReference>
<evidence type="ECO:0000256" key="2">
    <source>
        <dbReference type="ARBA" id="ARBA00007103"/>
    </source>
</evidence>
<dbReference type="GO" id="GO:0019344">
    <property type="term" value="P:cysteine biosynthetic process"/>
    <property type="evidence" value="ECO:0007669"/>
    <property type="project" value="UniProtKB-ARBA"/>
</dbReference>
<dbReference type="FunFam" id="3.40.50.1100:FF:000197">
    <property type="entry name" value="Os06g0564600 protein"/>
    <property type="match status" value="1"/>
</dbReference>
<sequence length="284" mass="30939">MVDEAEKAGRIVPGKTVLVEGTSGNLGIALAHIGKIRGYKVILVMPETMSVERRAMLRAYGAEVILSDPMEGHPGVIKKVEMLCEKLTNAICLDQFSNPANPAAHYRTTGPEIWRQTQGKVDMVCFGVGSSGTLTGVGRYLRQQNPDIKIYPVEPYESSVLSGFPRGKHRIQGIGAGIIPGNVDRSLFTEVIRVKSDDAMTMARRLADEEAILGGISSGANVVAAVELARRPENKGKLIVTTVNSFAERYFTTELYSNVLNDVSKLKWSNDEEAVMIAKKYLGI</sequence>
<dbReference type="InterPro" id="IPR050214">
    <property type="entry name" value="Cys_Synth/Cystath_Beta-Synth"/>
</dbReference>
<evidence type="ECO:0000313" key="5">
    <source>
        <dbReference type="EMBL" id="ULT87089.1"/>
    </source>
</evidence>
<dbReference type="SUPFAM" id="SSF53686">
    <property type="entry name" value="Tryptophan synthase beta subunit-like PLP-dependent enzymes"/>
    <property type="match status" value="1"/>
</dbReference>
<dbReference type="Pfam" id="PF00291">
    <property type="entry name" value="PALP"/>
    <property type="match status" value="1"/>
</dbReference>
<evidence type="ECO:0000313" key="6">
    <source>
        <dbReference type="Proteomes" id="UP000827892"/>
    </source>
</evidence>
<protein>
    <recommendedName>
        <fullName evidence="4">Tryptophan synthase beta chain-like PALP domain-containing protein</fullName>
    </recommendedName>
</protein>